<dbReference type="PROSITE" id="PS00653">
    <property type="entry name" value="GLYCOSYL_HYDROL_F1_2"/>
    <property type="match status" value="1"/>
</dbReference>
<name>A0A9D5HHS1_9LILI</name>
<dbReference type="InterPro" id="IPR033132">
    <property type="entry name" value="GH_1_N_CS"/>
</dbReference>
<dbReference type="GO" id="GO:0008422">
    <property type="term" value="F:beta-glucosidase activity"/>
    <property type="evidence" value="ECO:0007669"/>
    <property type="project" value="UniProtKB-ARBA"/>
</dbReference>
<dbReference type="FunFam" id="3.20.20.80:FF:000022">
    <property type="entry name" value="Beta-glucosidase 11"/>
    <property type="match status" value="1"/>
</dbReference>
<dbReference type="Proteomes" id="UP001085076">
    <property type="component" value="Miscellaneous, Linkage group lg03"/>
</dbReference>
<keyword evidence="2" id="KW-0378">Hydrolase</keyword>
<keyword evidence="6" id="KW-1185">Reference proteome</keyword>
<gene>
    <name evidence="5" type="ORF">J5N97_012469</name>
</gene>
<dbReference type="EMBL" id="JAGGNH010000003">
    <property type="protein sequence ID" value="KAJ0976995.1"/>
    <property type="molecule type" value="Genomic_DNA"/>
</dbReference>
<dbReference type="PANTHER" id="PTHR10353:SF137">
    <property type="entry name" value="MYROSINASE 3-RELATED"/>
    <property type="match status" value="1"/>
</dbReference>
<dbReference type="Pfam" id="PF00232">
    <property type="entry name" value="Glyco_hydro_1"/>
    <property type="match status" value="1"/>
</dbReference>
<proteinExistence type="inferred from homology"/>
<evidence type="ECO:0000256" key="2">
    <source>
        <dbReference type="ARBA" id="ARBA00022801"/>
    </source>
</evidence>
<protein>
    <recommendedName>
        <fullName evidence="7">Beta-glucosidase</fullName>
    </recommendedName>
</protein>
<organism evidence="5 6">
    <name type="scientific">Dioscorea zingiberensis</name>
    <dbReference type="NCBI Taxonomy" id="325984"/>
    <lineage>
        <taxon>Eukaryota</taxon>
        <taxon>Viridiplantae</taxon>
        <taxon>Streptophyta</taxon>
        <taxon>Embryophyta</taxon>
        <taxon>Tracheophyta</taxon>
        <taxon>Spermatophyta</taxon>
        <taxon>Magnoliopsida</taxon>
        <taxon>Liliopsida</taxon>
        <taxon>Dioscoreales</taxon>
        <taxon>Dioscoreaceae</taxon>
        <taxon>Dioscorea</taxon>
    </lineage>
</organism>
<dbReference type="PRINTS" id="PR00131">
    <property type="entry name" value="GLHYDRLASE1"/>
</dbReference>
<dbReference type="OrthoDB" id="774279at2759"/>
<evidence type="ECO:0000256" key="4">
    <source>
        <dbReference type="RuleBase" id="RU003690"/>
    </source>
</evidence>
<dbReference type="Gene3D" id="3.20.20.80">
    <property type="entry name" value="Glycosidases"/>
    <property type="match status" value="1"/>
</dbReference>
<dbReference type="InterPro" id="IPR017853">
    <property type="entry name" value="GH"/>
</dbReference>
<evidence type="ECO:0000313" key="5">
    <source>
        <dbReference type="EMBL" id="KAJ0976995.1"/>
    </source>
</evidence>
<comment type="similarity">
    <text evidence="1 4">Belongs to the glycosyl hydrolase 1 family.</text>
</comment>
<comment type="caution">
    <text evidence="5">The sequence shown here is derived from an EMBL/GenBank/DDBJ whole genome shotgun (WGS) entry which is preliminary data.</text>
</comment>
<accession>A0A9D5HHS1</accession>
<evidence type="ECO:0000256" key="3">
    <source>
        <dbReference type="ARBA" id="ARBA00023295"/>
    </source>
</evidence>
<evidence type="ECO:0000313" key="6">
    <source>
        <dbReference type="Proteomes" id="UP001085076"/>
    </source>
</evidence>
<sequence length="586" mass="66557">MSLVSSLSVSNNIPSSKSFTSPYLGNPCLILPSVKASKLPLQISTKTTSFPIACQRDITTHAAATADRILVIPKESLGRHSFPPGFTFGAASAAYQTEGAWNEGGRGPSVWDTFCHEHPEKIADSSNGDHAIDSYHRYKDDVKLLKDMNMDAYRFSISWSRILPTGSLKGGINHDGIKHYHKLIDDLHANGIKPYVTLFHWDLPQGLQDHGGFANRQTVSDFKDFCNICFHEFGDKVKHWITLNEPWHYSTNGHGRGTDAPGRCSPIFGCSAGNSLCEPYTVTHNLILAHGEAVRLYKEKYQANQRGQIGITLDCFWYTPYNDMYQHKEAVNRLLDFNFGWYMDPLVYGDYPFTMKALVRERLPTFTQEESKMITNSFDFIGINYYTARFLNKALSDFNLALDLGKKIRMTRRSEKRKFILLGKETKGAFTGSFSKEVIETSFNCAEQLVSNGHSNIGQWTNGSWLQVYPEGIKELMLYIKDRYRNPPIYITENGYGDLIKTGMTKDEAIADKARKMYHELHLTKLKEAIEAGVDVKGYFAWSLTDSFEWGSGYTLRFGLAYVDYHTLERTPKDSAKWFSKILEKY</sequence>
<evidence type="ECO:0008006" key="7">
    <source>
        <dbReference type="Google" id="ProtNLM"/>
    </source>
</evidence>
<dbReference type="PANTHER" id="PTHR10353">
    <property type="entry name" value="GLYCOSYL HYDROLASE"/>
    <property type="match status" value="1"/>
</dbReference>
<reference evidence="5" key="2">
    <citation type="journal article" date="2022" name="Hortic Res">
        <title>The genome of Dioscorea zingiberensis sheds light on the biosynthesis, origin and evolution of the medicinally important diosgenin saponins.</title>
        <authorList>
            <person name="Li Y."/>
            <person name="Tan C."/>
            <person name="Li Z."/>
            <person name="Guo J."/>
            <person name="Li S."/>
            <person name="Chen X."/>
            <person name="Wang C."/>
            <person name="Dai X."/>
            <person name="Yang H."/>
            <person name="Song W."/>
            <person name="Hou L."/>
            <person name="Xu J."/>
            <person name="Tong Z."/>
            <person name="Xu A."/>
            <person name="Yuan X."/>
            <person name="Wang W."/>
            <person name="Yang Q."/>
            <person name="Chen L."/>
            <person name="Sun Z."/>
            <person name="Wang K."/>
            <person name="Pan B."/>
            <person name="Chen J."/>
            <person name="Bao Y."/>
            <person name="Liu F."/>
            <person name="Qi X."/>
            <person name="Gang D.R."/>
            <person name="Wen J."/>
            <person name="Li J."/>
        </authorList>
    </citation>
    <scope>NUCLEOTIDE SEQUENCE</scope>
    <source>
        <strain evidence="5">Dzin_1.0</strain>
    </source>
</reference>
<evidence type="ECO:0000256" key="1">
    <source>
        <dbReference type="ARBA" id="ARBA00010838"/>
    </source>
</evidence>
<reference evidence="5" key="1">
    <citation type="submission" date="2021-03" db="EMBL/GenBank/DDBJ databases">
        <authorList>
            <person name="Li Z."/>
            <person name="Yang C."/>
        </authorList>
    </citation>
    <scope>NUCLEOTIDE SEQUENCE</scope>
    <source>
        <strain evidence="5">Dzin_1.0</strain>
        <tissue evidence="5">Leaf</tissue>
    </source>
</reference>
<dbReference type="GO" id="GO:0005975">
    <property type="term" value="P:carbohydrate metabolic process"/>
    <property type="evidence" value="ECO:0007669"/>
    <property type="project" value="InterPro"/>
</dbReference>
<dbReference type="SUPFAM" id="SSF51445">
    <property type="entry name" value="(Trans)glycosidases"/>
    <property type="match status" value="1"/>
</dbReference>
<keyword evidence="3" id="KW-0326">Glycosidase</keyword>
<dbReference type="InterPro" id="IPR001360">
    <property type="entry name" value="Glyco_hydro_1"/>
</dbReference>
<dbReference type="AlphaFoldDB" id="A0A9D5HHS1"/>